<evidence type="ECO:0000256" key="15">
    <source>
        <dbReference type="ARBA" id="ARBA00023166"/>
    </source>
</evidence>
<evidence type="ECO:0000256" key="18">
    <source>
        <dbReference type="PIRSR" id="PIRSR036639-1"/>
    </source>
</evidence>
<dbReference type="Gene3D" id="3.40.50.300">
    <property type="entry name" value="P-loop containing nucleotide triphosphate hydrolases"/>
    <property type="match status" value="1"/>
</dbReference>
<comment type="caution">
    <text evidence="19">The sequence shown here is derived from an EMBL/GenBank/DDBJ whole genome shotgun (WGS) entry which is preliminary data.</text>
</comment>
<keyword evidence="20" id="KW-1185">Reference proteome</keyword>
<keyword evidence="13" id="KW-0756">Sterol biosynthesis</keyword>
<keyword evidence="9" id="KW-0418">Kinase</keyword>
<keyword evidence="4" id="KW-0963">Cytoplasm</keyword>
<protein>
    <recommendedName>
        <fullName evidence="17">Phosphomevalonate kinase</fullName>
        <ecNumber evidence="3">2.7.4.2</ecNumber>
    </recommendedName>
</protein>
<evidence type="ECO:0000256" key="12">
    <source>
        <dbReference type="ARBA" id="ARBA00022955"/>
    </source>
</evidence>
<dbReference type="PANTHER" id="PTHR13101:SF1">
    <property type="entry name" value="PHOSPHOMEVALONATE KINASE"/>
    <property type="match status" value="1"/>
</dbReference>
<dbReference type="AlphaFoldDB" id="A0A8J2WTN3"/>
<dbReference type="InterPro" id="IPR027417">
    <property type="entry name" value="P-loop_NTPase"/>
</dbReference>
<evidence type="ECO:0000313" key="20">
    <source>
        <dbReference type="Proteomes" id="UP000789595"/>
    </source>
</evidence>
<organism evidence="19 20">
    <name type="scientific">Pelagomonas calceolata</name>
    <dbReference type="NCBI Taxonomy" id="35677"/>
    <lineage>
        <taxon>Eukaryota</taxon>
        <taxon>Sar</taxon>
        <taxon>Stramenopiles</taxon>
        <taxon>Ochrophyta</taxon>
        <taxon>Pelagophyceae</taxon>
        <taxon>Pelagomonadales</taxon>
        <taxon>Pelagomonadaceae</taxon>
        <taxon>Pelagomonas</taxon>
    </lineage>
</organism>
<evidence type="ECO:0000256" key="4">
    <source>
        <dbReference type="ARBA" id="ARBA00022490"/>
    </source>
</evidence>
<keyword evidence="10" id="KW-0152">Cholesterol biosynthesis</keyword>
<keyword evidence="7" id="KW-0808">Transferase</keyword>
<dbReference type="GO" id="GO:0019287">
    <property type="term" value="P:isopentenyl diphosphate biosynthetic process, mevalonate pathway"/>
    <property type="evidence" value="ECO:0007669"/>
    <property type="project" value="UniProtKB-UniPathway"/>
</dbReference>
<evidence type="ECO:0000256" key="2">
    <source>
        <dbReference type="ARBA" id="ARBA00005017"/>
    </source>
</evidence>
<evidence type="ECO:0000256" key="9">
    <source>
        <dbReference type="ARBA" id="ARBA00022777"/>
    </source>
</evidence>
<proteinExistence type="predicted"/>
<evidence type="ECO:0000256" key="13">
    <source>
        <dbReference type="ARBA" id="ARBA00023011"/>
    </source>
</evidence>
<dbReference type="GO" id="GO:0005524">
    <property type="term" value="F:ATP binding"/>
    <property type="evidence" value="ECO:0007669"/>
    <property type="project" value="UniProtKB-KW"/>
</dbReference>
<keyword evidence="11 18" id="KW-0067">ATP-binding</keyword>
<evidence type="ECO:0000256" key="17">
    <source>
        <dbReference type="ARBA" id="ARBA00034549"/>
    </source>
</evidence>
<gene>
    <name evidence="19" type="ORF">PECAL_1P32380</name>
</gene>
<name>A0A8J2WTN3_9STRA</name>
<dbReference type="EC" id="2.7.4.2" evidence="3"/>
<comment type="subcellular location">
    <subcellularLocation>
        <location evidence="1">Cytoplasm</location>
        <location evidence="1">Cytosol</location>
    </subcellularLocation>
</comment>
<evidence type="ECO:0000256" key="8">
    <source>
        <dbReference type="ARBA" id="ARBA00022741"/>
    </source>
</evidence>
<dbReference type="GO" id="GO:0004631">
    <property type="term" value="F:phosphomevalonate kinase activity"/>
    <property type="evidence" value="ECO:0007669"/>
    <property type="project" value="UniProtKB-EC"/>
</dbReference>
<keyword evidence="15" id="KW-1207">Sterol metabolism</keyword>
<dbReference type="Proteomes" id="UP000789595">
    <property type="component" value="Unassembled WGS sequence"/>
</dbReference>
<dbReference type="Pfam" id="PF04275">
    <property type="entry name" value="P-mevalo_kinase"/>
    <property type="match status" value="1"/>
</dbReference>
<keyword evidence="8 18" id="KW-0547">Nucleotide-binding</keyword>
<accession>A0A8J2WTN3</accession>
<reference evidence="19" key="1">
    <citation type="submission" date="2021-11" db="EMBL/GenBank/DDBJ databases">
        <authorList>
            <consortium name="Genoscope - CEA"/>
            <person name="William W."/>
        </authorList>
    </citation>
    <scope>NUCLEOTIDE SEQUENCE</scope>
</reference>
<keyword evidence="6" id="KW-0153">Cholesterol metabolism</keyword>
<sequence length="177" mass="19632">MAALQPPPRVPHTHIDRNPVQLAIIFAGKRKSGKDYCSDRLLALIGDEVAEIGRLSGPLKKAYAEEHDLDYAELLTASAYKEQHRARMITWGEERRNADAGFFARKVLAAASRPILIISDARRPGDIAFFKDNVPKVVTVRVEASQETRKARGWVFSTGVDDAESECGLDAYGKRIV</sequence>
<dbReference type="OrthoDB" id="2401875at2759"/>
<evidence type="ECO:0000313" key="19">
    <source>
        <dbReference type="EMBL" id="CAH0366729.1"/>
    </source>
</evidence>
<dbReference type="UniPathway" id="UPA00057">
    <property type="reaction ID" value="UER00099"/>
</dbReference>
<evidence type="ECO:0000256" key="10">
    <source>
        <dbReference type="ARBA" id="ARBA00022778"/>
    </source>
</evidence>
<evidence type="ECO:0000256" key="3">
    <source>
        <dbReference type="ARBA" id="ARBA00012958"/>
    </source>
</evidence>
<keyword evidence="14" id="KW-0443">Lipid metabolism</keyword>
<dbReference type="PIRSF" id="PIRSF036639">
    <property type="entry name" value="PMK_anim"/>
    <property type="match status" value="1"/>
</dbReference>
<evidence type="ECO:0000256" key="7">
    <source>
        <dbReference type="ARBA" id="ARBA00022679"/>
    </source>
</evidence>
<evidence type="ECO:0000256" key="16">
    <source>
        <dbReference type="ARBA" id="ARBA00023221"/>
    </source>
</evidence>
<dbReference type="EMBL" id="CAKKNE010000001">
    <property type="protein sequence ID" value="CAH0366729.1"/>
    <property type="molecule type" value="Genomic_DNA"/>
</dbReference>
<evidence type="ECO:0000256" key="5">
    <source>
        <dbReference type="ARBA" id="ARBA00022516"/>
    </source>
</evidence>
<evidence type="ECO:0000256" key="14">
    <source>
        <dbReference type="ARBA" id="ARBA00023098"/>
    </source>
</evidence>
<evidence type="ECO:0000256" key="11">
    <source>
        <dbReference type="ARBA" id="ARBA00022840"/>
    </source>
</evidence>
<dbReference type="GO" id="GO:0005829">
    <property type="term" value="C:cytosol"/>
    <property type="evidence" value="ECO:0007669"/>
    <property type="project" value="UniProtKB-SubCell"/>
</dbReference>
<keyword evidence="16" id="KW-0753">Steroid metabolism</keyword>
<dbReference type="GO" id="GO:0006695">
    <property type="term" value="P:cholesterol biosynthetic process"/>
    <property type="evidence" value="ECO:0007669"/>
    <property type="project" value="UniProtKB-KW"/>
</dbReference>
<dbReference type="PANTHER" id="PTHR13101">
    <property type="entry name" value="PHOSPHOMEVALONATE KINASE"/>
    <property type="match status" value="1"/>
</dbReference>
<dbReference type="InterPro" id="IPR005919">
    <property type="entry name" value="Pmev_kin_anim"/>
</dbReference>
<keyword evidence="5" id="KW-0444">Lipid biosynthesis</keyword>
<feature type="binding site" evidence="18">
    <location>
        <position position="152"/>
    </location>
    <ligand>
        <name>ATP</name>
        <dbReference type="ChEBI" id="CHEBI:30616"/>
    </ligand>
</feature>
<evidence type="ECO:0000256" key="1">
    <source>
        <dbReference type="ARBA" id="ARBA00004514"/>
    </source>
</evidence>
<comment type="pathway">
    <text evidence="2">Isoprenoid biosynthesis; isopentenyl diphosphate biosynthesis via mevalonate pathway; isopentenyl diphosphate from (R)-mevalonate: step 2/3.</text>
</comment>
<keyword evidence="12" id="KW-0752">Steroid biosynthesis</keyword>
<feature type="binding site" evidence="18">
    <location>
        <begin position="29"/>
        <end position="35"/>
    </location>
    <ligand>
        <name>ATP</name>
        <dbReference type="ChEBI" id="CHEBI:30616"/>
    </ligand>
</feature>
<evidence type="ECO:0000256" key="6">
    <source>
        <dbReference type="ARBA" id="ARBA00022548"/>
    </source>
</evidence>